<evidence type="ECO:0000256" key="4">
    <source>
        <dbReference type="ARBA" id="ARBA00022946"/>
    </source>
</evidence>
<dbReference type="Proteomes" id="UP000829291">
    <property type="component" value="Chromosome 2"/>
</dbReference>
<dbReference type="InterPro" id="IPR018796">
    <property type="entry name" value="COA8"/>
</dbReference>
<name>A0ABM3FGZ8_NEOLC</name>
<dbReference type="PANTHER" id="PTHR31107:SF2">
    <property type="entry name" value="CYTOCHROME C OXIDASE ASSEMBLY FACTOR 8"/>
    <property type="match status" value="1"/>
</dbReference>
<gene>
    <name evidence="8" type="primary">LOC107216606</name>
</gene>
<keyword evidence="7" id="KW-1185">Reference proteome</keyword>
<keyword evidence="3" id="KW-0999">Mitochondrion inner membrane</keyword>
<organism evidence="7 8">
    <name type="scientific">Neodiprion lecontei</name>
    <name type="common">Redheaded pine sawfly</name>
    <dbReference type="NCBI Taxonomy" id="441921"/>
    <lineage>
        <taxon>Eukaryota</taxon>
        <taxon>Metazoa</taxon>
        <taxon>Ecdysozoa</taxon>
        <taxon>Arthropoda</taxon>
        <taxon>Hexapoda</taxon>
        <taxon>Insecta</taxon>
        <taxon>Pterygota</taxon>
        <taxon>Neoptera</taxon>
        <taxon>Endopterygota</taxon>
        <taxon>Hymenoptera</taxon>
        <taxon>Tenthredinoidea</taxon>
        <taxon>Diprionidae</taxon>
        <taxon>Diprioninae</taxon>
        <taxon>Neodiprion</taxon>
    </lineage>
</organism>
<keyword evidence="6" id="KW-0472">Membrane</keyword>
<dbReference type="GeneID" id="107216606"/>
<evidence type="ECO:0000256" key="2">
    <source>
        <dbReference type="ARBA" id="ARBA00005453"/>
    </source>
</evidence>
<keyword evidence="5" id="KW-0496">Mitochondrion</keyword>
<evidence type="ECO:0000256" key="5">
    <source>
        <dbReference type="ARBA" id="ARBA00023128"/>
    </source>
</evidence>
<protein>
    <submittedName>
        <fullName evidence="8">COA8 family protein CG14806, mitochondrial isoform X1</fullName>
    </submittedName>
</protein>
<sequence length="174" mass="20858">MVIQRQRRACHVDHTSNMMRVKSMSSMFQCQLKRLPLYRRRELHNLKIQPSGSRLDAIGPPDPVSNLRPIIFAKPDKETELERCYRRARESAQAWNQEFWTKHNASFILERKQFQENRKQAGIPILTADEMSVFYKKFLDKNWQTHLNYNISWYKKNITILILEIRVKLSRLGR</sequence>
<evidence type="ECO:0000256" key="3">
    <source>
        <dbReference type="ARBA" id="ARBA00022792"/>
    </source>
</evidence>
<dbReference type="PANTHER" id="PTHR31107">
    <property type="entry name" value="APOPTOGENIC PROTEIN 1, MITOCHONDRIAL"/>
    <property type="match status" value="1"/>
</dbReference>
<accession>A0ABM3FGZ8</accession>
<evidence type="ECO:0000256" key="1">
    <source>
        <dbReference type="ARBA" id="ARBA00004443"/>
    </source>
</evidence>
<comment type="subcellular location">
    <subcellularLocation>
        <location evidence="1">Mitochondrion inner membrane</location>
        <topology evidence="1">Peripheral membrane protein</topology>
        <orientation evidence="1">Matrix side</orientation>
    </subcellularLocation>
</comment>
<proteinExistence type="inferred from homology"/>
<evidence type="ECO:0000313" key="8">
    <source>
        <dbReference type="RefSeq" id="XP_046587289.1"/>
    </source>
</evidence>
<keyword evidence="4" id="KW-0809">Transit peptide</keyword>
<evidence type="ECO:0000256" key="6">
    <source>
        <dbReference type="ARBA" id="ARBA00023136"/>
    </source>
</evidence>
<comment type="similarity">
    <text evidence="2">Belongs to the COA8 family.</text>
</comment>
<reference evidence="8" key="1">
    <citation type="submission" date="2025-08" db="UniProtKB">
        <authorList>
            <consortium name="RefSeq"/>
        </authorList>
    </citation>
    <scope>IDENTIFICATION</scope>
    <source>
        <tissue evidence="8">Thorax and Abdomen</tissue>
    </source>
</reference>
<dbReference type="RefSeq" id="XP_046587289.1">
    <property type="nucleotide sequence ID" value="XM_046731333.1"/>
</dbReference>
<evidence type="ECO:0000313" key="7">
    <source>
        <dbReference type="Proteomes" id="UP000829291"/>
    </source>
</evidence>
<dbReference type="Pfam" id="PF10231">
    <property type="entry name" value="COA8"/>
    <property type="match status" value="1"/>
</dbReference>